<dbReference type="EMBL" id="UZAM01007245">
    <property type="protein sequence ID" value="VDO97762.1"/>
    <property type="molecule type" value="Genomic_DNA"/>
</dbReference>
<accession>A0A183IFT3</accession>
<keyword evidence="2" id="KW-1185">Reference proteome</keyword>
<dbReference type="WBParaSite" id="SBAD_0000259401-mRNA-1">
    <property type="protein sequence ID" value="SBAD_0000259401-mRNA-1"/>
    <property type="gene ID" value="SBAD_0000259401"/>
</dbReference>
<proteinExistence type="predicted"/>
<reference evidence="3" key="1">
    <citation type="submission" date="2016-06" db="UniProtKB">
        <authorList>
            <consortium name="WormBaseParasite"/>
        </authorList>
    </citation>
    <scope>IDENTIFICATION</scope>
</reference>
<reference evidence="1 2" key="2">
    <citation type="submission" date="2018-11" db="EMBL/GenBank/DDBJ databases">
        <authorList>
            <consortium name="Pathogen Informatics"/>
        </authorList>
    </citation>
    <scope>NUCLEOTIDE SEQUENCE [LARGE SCALE GENOMIC DNA]</scope>
</reference>
<dbReference type="AlphaFoldDB" id="A0A183IFT3"/>
<evidence type="ECO:0000313" key="2">
    <source>
        <dbReference type="Proteomes" id="UP000270296"/>
    </source>
</evidence>
<evidence type="ECO:0000313" key="3">
    <source>
        <dbReference type="WBParaSite" id="SBAD_0000259401-mRNA-1"/>
    </source>
</evidence>
<sequence>MARRRLSCYDDYYDYEEVPDSFSGEESELESSLSFAAESKNEAKLDLSGDSAADSSFASIADVAVVEDFPDRDALDVLPGSVDCLDLRGVFEVSELFTE</sequence>
<protein>
    <submittedName>
        <fullName evidence="1 3">Uncharacterized protein</fullName>
    </submittedName>
</protein>
<dbReference type="Proteomes" id="UP000270296">
    <property type="component" value="Unassembled WGS sequence"/>
</dbReference>
<name>A0A183IFT3_9BILA</name>
<organism evidence="3">
    <name type="scientific">Soboliphyme baturini</name>
    <dbReference type="NCBI Taxonomy" id="241478"/>
    <lineage>
        <taxon>Eukaryota</taxon>
        <taxon>Metazoa</taxon>
        <taxon>Ecdysozoa</taxon>
        <taxon>Nematoda</taxon>
        <taxon>Enoplea</taxon>
        <taxon>Dorylaimia</taxon>
        <taxon>Dioctophymatida</taxon>
        <taxon>Dioctophymatoidea</taxon>
        <taxon>Soboliphymatidae</taxon>
        <taxon>Soboliphyme</taxon>
    </lineage>
</organism>
<gene>
    <name evidence="1" type="ORF">SBAD_LOCUS2477</name>
</gene>
<evidence type="ECO:0000313" key="1">
    <source>
        <dbReference type="EMBL" id="VDO97762.1"/>
    </source>
</evidence>